<feature type="signal peptide" evidence="1">
    <location>
        <begin position="1"/>
        <end position="22"/>
    </location>
</feature>
<name>A0A2U2B3Q8_9BACT</name>
<evidence type="ECO:0000256" key="1">
    <source>
        <dbReference type="SAM" id="SignalP"/>
    </source>
</evidence>
<dbReference type="EMBL" id="QEWP01000027">
    <property type="protein sequence ID" value="PWD97702.1"/>
    <property type="molecule type" value="Genomic_DNA"/>
</dbReference>
<sequence length="149" mass="16107">MVKKTRTLVLCTFFTTITLVMGGCGMKPGNKTLKNDGQEIVDDKNPGQPVFSNSEHDFGEIEPGDEVGARFSFSNKGAGSLIIERVSTGCGCTVAEYSKKPVSPGDEGFVEVIFDSRGKHGAQFQQVNVYFQGLNKPSRLSIVAQVVKK</sequence>
<proteinExistence type="predicted"/>
<organism evidence="2 3">
    <name type="scientific">Marinilabilia rubra</name>
    <dbReference type="NCBI Taxonomy" id="2162893"/>
    <lineage>
        <taxon>Bacteria</taxon>
        <taxon>Pseudomonadati</taxon>
        <taxon>Bacteroidota</taxon>
        <taxon>Bacteroidia</taxon>
        <taxon>Marinilabiliales</taxon>
        <taxon>Marinilabiliaceae</taxon>
        <taxon>Marinilabilia</taxon>
    </lineage>
</organism>
<evidence type="ECO:0000313" key="3">
    <source>
        <dbReference type="Proteomes" id="UP000244956"/>
    </source>
</evidence>
<dbReference type="PROSITE" id="PS51257">
    <property type="entry name" value="PROKAR_LIPOPROTEIN"/>
    <property type="match status" value="1"/>
</dbReference>
<reference evidence="2 3" key="1">
    <citation type="submission" date="2018-05" db="EMBL/GenBank/DDBJ databases">
        <title>Marinilabilia rubrum sp. nov., isolated from saltern sediment.</title>
        <authorList>
            <person name="Zhang R."/>
        </authorList>
    </citation>
    <scope>NUCLEOTIDE SEQUENCE [LARGE SCALE GENOMIC DNA]</scope>
    <source>
        <strain evidence="2 3">WTE16</strain>
    </source>
</reference>
<comment type="caution">
    <text evidence="2">The sequence shown here is derived from an EMBL/GenBank/DDBJ whole genome shotgun (WGS) entry which is preliminary data.</text>
</comment>
<keyword evidence="1" id="KW-0732">Signal</keyword>
<accession>A0A2U2B3Q8</accession>
<dbReference type="PANTHER" id="PTHR37833:SF1">
    <property type="entry name" value="SIGNAL PEPTIDE PROTEIN"/>
    <property type="match status" value="1"/>
</dbReference>
<gene>
    <name evidence="2" type="ORF">DDZ16_19300</name>
</gene>
<dbReference type="RefSeq" id="WP_109266119.1">
    <property type="nucleotide sequence ID" value="NZ_QEWP01000027.1"/>
</dbReference>
<protein>
    <submittedName>
        <fullName evidence="2">DUF1573 domain-containing protein</fullName>
    </submittedName>
</protein>
<dbReference type="Gene3D" id="2.60.40.10">
    <property type="entry name" value="Immunoglobulins"/>
    <property type="match status" value="1"/>
</dbReference>
<dbReference type="InterPro" id="IPR013783">
    <property type="entry name" value="Ig-like_fold"/>
</dbReference>
<evidence type="ECO:0000313" key="2">
    <source>
        <dbReference type="EMBL" id="PWD97702.1"/>
    </source>
</evidence>
<dbReference type="OrthoDB" id="826619at2"/>
<dbReference type="PANTHER" id="PTHR37833">
    <property type="entry name" value="LIPOPROTEIN-RELATED"/>
    <property type="match status" value="1"/>
</dbReference>
<dbReference type="Pfam" id="PF07610">
    <property type="entry name" value="DUF1573"/>
    <property type="match status" value="1"/>
</dbReference>
<dbReference type="AlphaFoldDB" id="A0A2U2B3Q8"/>
<dbReference type="Proteomes" id="UP000244956">
    <property type="component" value="Unassembled WGS sequence"/>
</dbReference>
<keyword evidence="3" id="KW-1185">Reference proteome</keyword>
<dbReference type="InterPro" id="IPR011467">
    <property type="entry name" value="DUF1573"/>
</dbReference>
<feature type="chain" id="PRO_5015446469" evidence="1">
    <location>
        <begin position="23"/>
        <end position="149"/>
    </location>
</feature>